<dbReference type="GO" id="GO:0030170">
    <property type="term" value="F:pyridoxal phosphate binding"/>
    <property type="evidence" value="ECO:0007669"/>
    <property type="project" value="TreeGrafter"/>
</dbReference>
<feature type="non-terminal residue" evidence="4">
    <location>
        <position position="1"/>
    </location>
</feature>
<feature type="non-terminal residue" evidence="4">
    <location>
        <position position="148"/>
    </location>
</feature>
<name>X1W023_9ZZZZ</name>
<dbReference type="GO" id="GO:0004372">
    <property type="term" value="F:glycine hydroxymethyltransferase activity"/>
    <property type="evidence" value="ECO:0007669"/>
    <property type="project" value="TreeGrafter"/>
</dbReference>
<reference evidence="4" key="1">
    <citation type="journal article" date="2014" name="Front. Microbiol.">
        <title>High frequency of phylogenetically diverse reductive dehalogenase-homologous genes in deep subseafloor sedimentary metagenomes.</title>
        <authorList>
            <person name="Kawai M."/>
            <person name="Futagami T."/>
            <person name="Toyoda A."/>
            <person name="Takaki Y."/>
            <person name="Nishi S."/>
            <person name="Hori S."/>
            <person name="Arai W."/>
            <person name="Tsubouchi T."/>
            <person name="Morono Y."/>
            <person name="Uchiyama I."/>
            <person name="Ito T."/>
            <person name="Fujiyama A."/>
            <person name="Inagaki F."/>
            <person name="Takami H."/>
        </authorList>
    </citation>
    <scope>NUCLEOTIDE SEQUENCE</scope>
    <source>
        <strain evidence="4">Expedition CK06-06</strain>
    </source>
</reference>
<evidence type="ECO:0000313" key="4">
    <source>
        <dbReference type="EMBL" id="GAJ19455.1"/>
    </source>
</evidence>
<dbReference type="PANTHER" id="PTHR11680">
    <property type="entry name" value="SERINE HYDROXYMETHYLTRANSFERASE"/>
    <property type="match status" value="1"/>
</dbReference>
<comment type="caution">
    <text evidence="4">The sequence shown here is derived from an EMBL/GenBank/DDBJ whole genome shotgun (WGS) entry which is preliminary data.</text>
</comment>
<dbReference type="GO" id="GO:0005737">
    <property type="term" value="C:cytoplasm"/>
    <property type="evidence" value="ECO:0007669"/>
    <property type="project" value="TreeGrafter"/>
</dbReference>
<dbReference type="GO" id="GO:0046653">
    <property type="term" value="P:tetrahydrofolate metabolic process"/>
    <property type="evidence" value="ECO:0007669"/>
    <property type="project" value="TreeGrafter"/>
</dbReference>
<dbReference type="InterPro" id="IPR039429">
    <property type="entry name" value="SHMT-like_dom"/>
</dbReference>
<dbReference type="InterPro" id="IPR049943">
    <property type="entry name" value="Ser_HO-MeTrfase-like"/>
</dbReference>
<protein>
    <recommendedName>
        <fullName evidence="3">Serine hydroxymethyltransferase-like domain-containing protein</fullName>
    </recommendedName>
</protein>
<dbReference type="GO" id="GO:0019264">
    <property type="term" value="P:glycine biosynthetic process from serine"/>
    <property type="evidence" value="ECO:0007669"/>
    <property type="project" value="TreeGrafter"/>
</dbReference>
<dbReference type="Gene3D" id="3.40.640.10">
    <property type="entry name" value="Type I PLP-dependent aspartate aminotransferase-like (Major domain)"/>
    <property type="match status" value="1"/>
</dbReference>
<dbReference type="SUPFAM" id="SSF53383">
    <property type="entry name" value="PLP-dependent transferases"/>
    <property type="match status" value="1"/>
</dbReference>
<dbReference type="InterPro" id="IPR015421">
    <property type="entry name" value="PyrdxlP-dep_Trfase_major"/>
</dbReference>
<keyword evidence="2" id="KW-0663">Pyridoxal phosphate</keyword>
<dbReference type="PANTHER" id="PTHR11680:SF35">
    <property type="entry name" value="SERINE HYDROXYMETHYLTRANSFERASE 1"/>
    <property type="match status" value="1"/>
</dbReference>
<dbReference type="EMBL" id="BARW01039309">
    <property type="protein sequence ID" value="GAJ19455.1"/>
    <property type="molecule type" value="Genomic_DNA"/>
</dbReference>
<dbReference type="Pfam" id="PF00464">
    <property type="entry name" value="SHMT"/>
    <property type="match status" value="1"/>
</dbReference>
<dbReference type="InterPro" id="IPR015422">
    <property type="entry name" value="PyrdxlP-dep_Trfase_small"/>
</dbReference>
<dbReference type="InterPro" id="IPR015424">
    <property type="entry name" value="PyrdxlP-dep_Trfase"/>
</dbReference>
<gene>
    <name evidence="4" type="ORF">S12H4_59927</name>
</gene>
<dbReference type="AlphaFoldDB" id="X1W023"/>
<feature type="domain" description="Serine hydroxymethyltransferase-like" evidence="3">
    <location>
        <begin position="10"/>
        <end position="133"/>
    </location>
</feature>
<evidence type="ECO:0000259" key="3">
    <source>
        <dbReference type="Pfam" id="PF00464"/>
    </source>
</evidence>
<evidence type="ECO:0000256" key="1">
    <source>
        <dbReference type="ARBA" id="ARBA00001933"/>
    </source>
</evidence>
<comment type="cofactor">
    <cofactor evidence="1">
        <name>pyridoxal 5'-phosphate</name>
        <dbReference type="ChEBI" id="CHEBI:597326"/>
    </cofactor>
</comment>
<organism evidence="4">
    <name type="scientific">marine sediment metagenome</name>
    <dbReference type="NCBI Taxonomy" id="412755"/>
    <lineage>
        <taxon>unclassified sequences</taxon>
        <taxon>metagenomes</taxon>
        <taxon>ecological metagenomes</taxon>
    </lineage>
</organism>
<accession>X1W023</accession>
<sequence>RRTFPGSVSNHHLGTLLGLLMAAYEMNAFKGDYQKAVIGNAKSFARALKDAGLRVAGDPQVGHTETHQVVVEIGYCQGVEAARRLEENNIIVNFQASPREEGFTASGALRMGVSEMTRFGMETEDFQTLAELIRDVVIDGKSVQDEVS</sequence>
<dbReference type="Gene3D" id="3.90.1150.10">
    <property type="entry name" value="Aspartate Aminotransferase, domain 1"/>
    <property type="match status" value="1"/>
</dbReference>
<evidence type="ECO:0000256" key="2">
    <source>
        <dbReference type="ARBA" id="ARBA00022898"/>
    </source>
</evidence>
<proteinExistence type="predicted"/>